<evidence type="ECO:0000256" key="3">
    <source>
        <dbReference type="RuleBase" id="RU003939"/>
    </source>
</evidence>
<feature type="region of interest" description="Disordered" evidence="4">
    <location>
        <begin position="53"/>
        <end position="73"/>
    </location>
</feature>
<dbReference type="GO" id="GO:0030527">
    <property type="term" value="F:structural constituent of chromatin"/>
    <property type="evidence" value="ECO:0007669"/>
    <property type="project" value="InterPro"/>
</dbReference>
<proteinExistence type="inferred from homology"/>
<dbReference type="PANTHER" id="PTHR33175">
    <property type="entry name" value="DNA-BINDING PROTEIN HU"/>
    <property type="match status" value="1"/>
</dbReference>
<evidence type="ECO:0000256" key="1">
    <source>
        <dbReference type="ARBA" id="ARBA00023067"/>
    </source>
</evidence>
<gene>
    <name evidence="5" type="ORF">FSW04_18315</name>
</gene>
<sequence length="91" mass="9375">MSKADLAQRLAEEAGLSSGDAKTAVEKTFELIVTSVAAGDEVNLPGFGKFSSTERAARQGRNPQTGETIQIAASTSPKFSAASAFKNAVKG</sequence>
<dbReference type="SUPFAM" id="SSF47729">
    <property type="entry name" value="IHF-like DNA-binding proteins"/>
    <property type="match status" value="1"/>
</dbReference>
<accession>A0A5B8UDV0</accession>
<dbReference type="CDD" id="cd13831">
    <property type="entry name" value="HU"/>
    <property type="match status" value="1"/>
</dbReference>
<organism evidence="5 6">
    <name type="scientific">Baekduia soli</name>
    <dbReference type="NCBI Taxonomy" id="496014"/>
    <lineage>
        <taxon>Bacteria</taxon>
        <taxon>Bacillati</taxon>
        <taxon>Actinomycetota</taxon>
        <taxon>Thermoleophilia</taxon>
        <taxon>Solirubrobacterales</taxon>
        <taxon>Baekduiaceae</taxon>
        <taxon>Baekduia</taxon>
    </lineage>
</organism>
<dbReference type="GO" id="GO:0030261">
    <property type="term" value="P:chromosome condensation"/>
    <property type="evidence" value="ECO:0007669"/>
    <property type="project" value="UniProtKB-KW"/>
</dbReference>
<dbReference type="InterPro" id="IPR000119">
    <property type="entry name" value="Hist_DNA-bd"/>
</dbReference>
<dbReference type="GO" id="GO:0003677">
    <property type="term" value="F:DNA binding"/>
    <property type="evidence" value="ECO:0007669"/>
    <property type="project" value="UniProtKB-KW"/>
</dbReference>
<dbReference type="OrthoDB" id="9799835at2"/>
<keyword evidence="2 5" id="KW-0238">DNA-binding</keyword>
<evidence type="ECO:0000256" key="2">
    <source>
        <dbReference type="ARBA" id="ARBA00023125"/>
    </source>
</evidence>
<comment type="similarity">
    <text evidence="3">Belongs to the bacterial histone-like protein family.</text>
</comment>
<dbReference type="AlphaFoldDB" id="A0A5B8UDV0"/>
<feature type="compositionally biased region" description="Polar residues" evidence="4">
    <location>
        <begin position="61"/>
        <end position="73"/>
    </location>
</feature>
<keyword evidence="1" id="KW-0226">DNA condensation</keyword>
<evidence type="ECO:0000256" key="4">
    <source>
        <dbReference type="SAM" id="MobiDB-lite"/>
    </source>
</evidence>
<dbReference type="EMBL" id="CP042430">
    <property type="protein sequence ID" value="QEC50822.1"/>
    <property type="molecule type" value="Genomic_DNA"/>
</dbReference>
<evidence type="ECO:0000313" key="5">
    <source>
        <dbReference type="EMBL" id="QEC50822.1"/>
    </source>
</evidence>
<dbReference type="Proteomes" id="UP000321805">
    <property type="component" value="Chromosome"/>
</dbReference>
<dbReference type="InterPro" id="IPR010992">
    <property type="entry name" value="IHF-like_DNA-bd_dom_sf"/>
</dbReference>
<dbReference type="Pfam" id="PF00216">
    <property type="entry name" value="Bac_DNA_binding"/>
    <property type="match status" value="1"/>
</dbReference>
<dbReference type="KEGG" id="bsol:FSW04_18315"/>
<dbReference type="Gene3D" id="4.10.520.10">
    <property type="entry name" value="IHF-like DNA-binding proteins"/>
    <property type="match status" value="1"/>
</dbReference>
<reference evidence="5 6" key="1">
    <citation type="journal article" date="2018" name="J. Microbiol.">
        <title>Baekduia soli gen. nov., sp. nov., a novel bacterium isolated from the soil of Baekdu Mountain and proposal of a novel family name, Baekduiaceae fam. nov.</title>
        <authorList>
            <person name="An D.S."/>
            <person name="Siddiqi M.Z."/>
            <person name="Kim K.H."/>
            <person name="Yu H.S."/>
            <person name="Im W.T."/>
        </authorList>
    </citation>
    <scope>NUCLEOTIDE SEQUENCE [LARGE SCALE GENOMIC DNA]</scope>
    <source>
        <strain evidence="5 6">BR7-21</strain>
    </source>
</reference>
<evidence type="ECO:0000313" key="6">
    <source>
        <dbReference type="Proteomes" id="UP000321805"/>
    </source>
</evidence>
<dbReference type="InterPro" id="IPR020816">
    <property type="entry name" value="Histone-like_DNA-bd_CS"/>
</dbReference>
<name>A0A5B8UDV0_9ACTN</name>
<dbReference type="PROSITE" id="PS00045">
    <property type="entry name" value="HISTONE_LIKE"/>
    <property type="match status" value="1"/>
</dbReference>
<protein>
    <submittedName>
        <fullName evidence="5">HU family DNA-binding protein</fullName>
    </submittedName>
</protein>
<dbReference type="SMART" id="SM00411">
    <property type="entry name" value="BHL"/>
    <property type="match status" value="1"/>
</dbReference>
<dbReference type="PRINTS" id="PR01727">
    <property type="entry name" value="DNABINDINGHU"/>
</dbReference>
<feature type="region of interest" description="Disordered" evidence="4">
    <location>
        <begin position="1"/>
        <end position="20"/>
    </location>
</feature>
<dbReference type="PANTHER" id="PTHR33175:SF3">
    <property type="entry name" value="DNA-BINDING PROTEIN HU-BETA"/>
    <property type="match status" value="1"/>
</dbReference>
<keyword evidence="6" id="KW-1185">Reference proteome</keyword>